<dbReference type="InterPro" id="IPR008220">
    <property type="entry name" value="HAT_MetX-like"/>
</dbReference>
<dbReference type="Pfam" id="PF00561">
    <property type="entry name" value="Abhydrolase_1"/>
    <property type="match status" value="1"/>
</dbReference>
<keyword evidence="1 2" id="KW-0808">Transferase</keyword>
<dbReference type="GO" id="GO:0005737">
    <property type="term" value="C:cytoplasm"/>
    <property type="evidence" value="ECO:0007669"/>
    <property type="project" value="UniProtKB-SubCell"/>
</dbReference>
<keyword evidence="2" id="KW-0963">Cytoplasm</keyword>
<dbReference type="InterPro" id="IPR029058">
    <property type="entry name" value="AB_hydrolase_fold"/>
</dbReference>
<keyword evidence="2" id="KW-0028">Amino-acid biosynthesis</keyword>
<dbReference type="Gene3D" id="1.10.1740.110">
    <property type="match status" value="1"/>
</dbReference>
<protein>
    <recommendedName>
        <fullName evidence="2">Homoserine O-acetyltransferase</fullName>
        <shortName evidence="2">HAT</shortName>
        <ecNumber evidence="2">2.3.1.31</ecNumber>
    </recommendedName>
    <alternativeName>
        <fullName evidence="2">Homoserine transacetylase</fullName>
        <shortName evidence="2">HTA</shortName>
    </alternativeName>
</protein>
<feature type="domain" description="AB hydrolase-1" evidence="4">
    <location>
        <begin position="49"/>
        <end position="349"/>
    </location>
</feature>
<dbReference type="PIRSF" id="PIRSF000443">
    <property type="entry name" value="Homoser_Ac_trans"/>
    <property type="match status" value="1"/>
</dbReference>
<organism evidence="5 6">
    <name type="scientific">Sulfoacidibacillus ferrooxidans</name>
    <dbReference type="NCBI Taxonomy" id="2005001"/>
    <lineage>
        <taxon>Bacteria</taxon>
        <taxon>Bacillati</taxon>
        <taxon>Bacillota</taxon>
        <taxon>Bacilli</taxon>
        <taxon>Bacillales</taxon>
        <taxon>Alicyclobacillaceae</taxon>
        <taxon>Sulfoacidibacillus</taxon>
    </lineage>
</organism>
<dbReference type="EC" id="2.3.1.31" evidence="2"/>
<name>A0A9X1V7S8_9BACL</name>
<dbReference type="InterPro" id="IPR000073">
    <property type="entry name" value="AB_hydrolase_1"/>
</dbReference>
<comment type="catalytic activity">
    <reaction evidence="2">
        <text>L-homoserine + acetyl-CoA = O-acetyl-L-homoserine + CoA</text>
        <dbReference type="Rhea" id="RHEA:13701"/>
        <dbReference type="ChEBI" id="CHEBI:57287"/>
        <dbReference type="ChEBI" id="CHEBI:57288"/>
        <dbReference type="ChEBI" id="CHEBI:57476"/>
        <dbReference type="ChEBI" id="CHEBI:57716"/>
        <dbReference type="EC" id="2.3.1.31"/>
    </reaction>
</comment>
<dbReference type="RefSeq" id="WP_241713236.1">
    <property type="nucleotide sequence ID" value="NZ_JALBUF010000003.1"/>
</dbReference>
<comment type="subunit">
    <text evidence="2">Homodimer.</text>
</comment>
<evidence type="ECO:0000313" key="6">
    <source>
        <dbReference type="Proteomes" id="UP001139263"/>
    </source>
</evidence>
<comment type="pathway">
    <text evidence="2">Amino-acid biosynthesis; L-methionine biosynthesis via de novo pathway; O-acetyl-L-homoserine from L-homoserine: step 1/1.</text>
</comment>
<feature type="binding site" evidence="2">
    <location>
        <position position="344"/>
    </location>
    <ligand>
        <name>substrate</name>
    </ligand>
</feature>
<evidence type="ECO:0000313" key="5">
    <source>
        <dbReference type="EMBL" id="MCI0183241.1"/>
    </source>
</evidence>
<dbReference type="GO" id="GO:0009092">
    <property type="term" value="P:homoserine metabolic process"/>
    <property type="evidence" value="ECO:0007669"/>
    <property type="project" value="TreeGrafter"/>
</dbReference>
<comment type="subcellular location">
    <subcellularLocation>
        <location evidence="2">Cytoplasm</location>
    </subcellularLocation>
</comment>
<comment type="caution">
    <text evidence="5">The sequence shown here is derived from an EMBL/GenBank/DDBJ whole genome shotgun (WGS) entry which is preliminary data.</text>
</comment>
<feature type="active site" description="Nucleophile" evidence="2 3">
    <location>
        <position position="151"/>
    </location>
</feature>
<dbReference type="NCBIfam" id="NF001209">
    <property type="entry name" value="PRK00175.1"/>
    <property type="match status" value="1"/>
</dbReference>
<keyword evidence="2" id="KW-0486">Methionine biosynthesis</keyword>
<keyword evidence="6" id="KW-1185">Reference proteome</keyword>
<feature type="active site" evidence="2 3">
    <location>
        <position position="310"/>
    </location>
</feature>
<dbReference type="Gene3D" id="3.40.50.1820">
    <property type="entry name" value="alpha/beta hydrolase"/>
    <property type="match status" value="1"/>
</dbReference>
<feature type="binding site" evidence="2">
    <location>
        <position position="221"/>
    </location>
    <ligand>
        <name>substrate</name>
    </ligand>
</feature>
<dbReference type="HAMAP" id="MF_00296">
    <property type="entry name" value="MetX_acyltransf"/>
    <property type="match status" value="1"/>
</dbReference>
<dbReference type="AlphaFoldDB" id="A0A9X1V7S8"/>
<accession>A0A9X1V7S8</accession>
<gene>
    <name evidence="2 5" type="primary">metXA</name>
    <name evidence="5" type="ORF">MM817_01512</name>
</gene>
<comment type="similarity">
    <text evidence="2">Belongs to the AB hydrolase superfamily. MetX family.</text>
</comment>
<comment type="function">
    <text evidence="2">Transfers an acetyl group from acetyl-CoA to L-homoserine, forming acetyl-L-homoserine.</text>
</comment>
<evidence type="ECO:0000256" key="1">
    <source>
        <dbReference type="ARBA" id="ARBA00022679"/>
    </source>
</evidence>
<proteinExistence type="inferred from homology"/>
<dbReference type="Proteomes" id="UP001139263">
    <property type="component" value="Unassembled WGS sequence"/>
</dbReference>
<dbReference type="PANTHER" id="PTHR32268:SF11">
    <property type="entry name" value="HOMOSERINE O-ACETYLTRANSFERASE"/>
    <property type="match status" value="1"/>
</dbReference>
<sequence>MGFIDIKNQPPFKFSVAQLHDYQTEFGELMVQINVAYETYGTLNAQGTNAILLCHALTGDAHASDDANGTGWWEPLVGPHRTIDTTRYYVICMNVLGGCSGTTGPASIKPYSDQVYGQTYPVITIRDMVHVQYRVLQQLGVKQLHAVIGGSMGGMQALEWSIMYPDIVEHAVIIAANAEFSAMGLAYNEVMRQAITSDPEYADGNYANLGKFPENGMRIARMVGMITYRTAKLFDERFGRSFSDQHLFDPEVGRYLRYQGDKFLARFDPQSYLTLLRAMDLHDIGTERGGISEAFKKIRAELLWIGIRDDLLYPPEKIRETVAKAQANGVIASFAEIDSDYGHDAFLLEFEQLEALISPFINQLYLGEQAL</sequence>
<comment type="caution">
    <text evidence="2">Lacks conserved residue(s) required for the propagation of feature annotation.</text>
</comment>
<reference evidence="5" key="1">
    <citation type="submission" date="2022-03" db="EMBL/GenBank/DDBJ databases">
        <title>Draft Genome Sequence of Firmicute Strain S0AB, a Heterotrophic Iron/Sulfur-Oxidizing Extreme Acidophile.</title>
        <authorList>
            <person name="Vergara E."/>
            <person name="Pakostova E."/>
            <person name="Johnson D.B."/>
            <person name="Holmes D.S."/>
        </authorList>
    </citation>
    <scope>NUCLEOTIDE SEQUENCE</scope>
    <source>
        <strain evidence="5">S0AB</strain>
    </source>
</reference>
<evidence type="ECO:0000256" key="3">
    <source>
        <dbReference type="PIRSR" id="PIRSR000443-1"/>
    </source>
</evidence>
<evidence type="ECO:0000256" key="2">
    <source>
        <dbReference type="HAMAP-Rule" id="MF_00296"/>
    </source>
</evidence>
<evidence type="ECO:0000259" key="4">
    <source>
        <dbReference type="Pfam" id="PF00561"/>
    </source>
</evidence>
<dbReference type="GO" id="GO:0009086">
    <property type="term" value="P:methionine biosynthetic process"/>
    <property type="evidence" value="ECO:0007669"/>
    <property type="project" value="UniProtKB-UniRule"/>
</dbReference>
<dbReference type="GO" id="GO:0004414">
    <property type="term" value="F:homoserine O-acetyltransferase activity"/>
    <property type="evidence" value="ECO:0007669"/>
    <property type="project" value="UniProtKB-UniRule"/>
</dbReference>
<dbReference type="SUPFAM" id="SSF53474">
    <property type="entry name" value="alpha/beta-Hydrolases"/>
    <property type="match status" value="1"/>
</dbReference>
<dbReference type="EMBL" id="JALBUF010000003">
    <property type="protein sequence ID" value="MCI0183241.1"/>
    <property type="molecule type" value="Genomic_DNA"/>
</dbReference>
<keyword evidence="2 5" id="KW-0012">Acyltransferase</keyword>
<dbReference type="NCBIfam" id="TIGR01392">
    <property type="entry name" value="homoserO_Ac_trn"/>
    <property type="match status" value="1"/>
</dbReference>
<feature type="active site" evidence="2 3">
    <location>
        <position position="343"/>
    </location>
</feature>
<dbReference type="PANTHER" id="PTHR32268">
    <property type="entry name" value="HOMOSERINE O-ACETYLTRANSFERASE"/>
    <property type="match status" value="1"/>
</dbReference>